<feature type="transmembrane region" description="Helical" evidence="9">
    <location>
        <begin position="143"/>
        <end position="163"/>
    </location>
</feature>
<evidence type="ECO:0000256" key="8">
    <source>
        <dbReference type="ARBA" id="ARBA00023136"/>
    </source>
</evidence>
<evidence type="ECO:0000313" key="11">
    <source>
        <dbReference type="Proteomes" id="UP001597508"/>
    </source>
</evidence>
<comment type="caution">
    <text evidence="10">The sequence shown here is derived from an EMBL/GenBank/DDBJ whole genome shotgun (WGS) entry which is preliminary data.</text>
</comment>
<gene>
    <name evidence="10" type="primary">brnQ</name>
    <name evidence="10" type="ORF">ACFSRZ_06535</name>
</gene>
<feature type="transmembrane region" description="Helical" evidence="9">
    <location>
        <begin position="407"/>
        <end position="424"/>
    </location>
</feature>
<keyword evidence="11" id="KW-1185">Reference proteome</keyword>
<evidence type="ECO:0000313" key="10">
    <source>
        <dbReference type="EMBL" id="MFD2567022.1"/>
    </source>
</evidence>
<feature type="transmembrane region" description="Helical" evidence="9">
    <location>
        <begin position="7"/>
        <end position="26"/>
    </location>
</feature>
<sequence>MNKTKEVWITGFALFSLFFGAGNLLLPPLLGYNAGDQWSWVVVGFVITAVLIPVLGILAHAKLQGTMYDFGKKVSPVFSVIYCVLVYMISISIPSPRTASATHEIAIHPFFESTPLLTSSIYFALVLVFVLNRSKIINLIGKYLTPLIAIIIFLVIGIGLFSSDGGMNLSKFQTPIVDGILEGYQTFDAIGAVVVGGVIIISLNLKGVGSAEDKKMIIRKSGFIAGSGLAIIYAGLIAVGAFYGSEIFIDGSLSNDMQRATLLRGISTATLGNIGTAFLSVLVALACFTTAVGIVTGTADYFKGLFNNSQKAYTVTAVIGCLAGILVGQLDFHSIIVIALPILMLIYPITIVLILLNVVAERWASQFVFRGVVIVTILFSLPDFLGFVGLREDISGITKLIPFSEHHLGWVIPAIFSFLVLNLIKFTTKPAQTS</sequence>
<keyword evidence="3" id="KW-0813">Transport</keyword>
<dbReference type="InterPro" id="IPR004685">
    <property type="entry name" value="Brnchd-chn_aa_trnsp_Livcs"/>
</dbReference>
<feature type="transmembrane region" description="Helical" evidence="9">
    <location>
        <begin position="277"/>
        <end position="299"/>
    </location>
</feature>
<feature type="transmembrane region" description="Helical" evidence="9">
    <location>
        <begin position="38"/>
        <end position="61"/>
    </location>
</feature>
<dbReference type="PANTHER" id="PTHR30588:SF0">
    <property type="entry name" value="BRANCHED-CHAIN AMINO ACID PERMEASE BRNQ"/>
    <property type="match status" value="1"/>
</dbReference>
<evidence type="ECO:0000256" key="5">
    <source>
        <dbReference type="ARBA" id="ARBA00022692"/>
    </source>
</evidence>
<evidence type="ECO:0000256" key="6">
    <source>
        <dbReference type="ARBA" id="ARBA00022970"/>
    </source>
</evidence>
<keyword evidence="8 9" id="KW-0472">Membrane</keyword>
<feature type="transmembrane region" description="Helical" evidence="9">
    <location>
        <begin position="223"/>
        <end position="243"/>
    </location>
</feature>
<reference evidence="11" key="1">
    <citation type="journal article" date="2019" name="Int. J. Syst. Evol. Microbiol.">
        <title>The Global Catalogue of Microorganisms (GCM) 10K type strain sequencing project: providing services to taxonomists for standard genome sequencing and annotation.</title>
        <authorList>
            <consortium name="The Broad Institute Genomics Platform"/>
            <consortium name="The Broad Institute Genome Sequencing Center for Infectious Disease"/>
            <person name="Wu L."/>
            <person name="Ma J."/>
        </authorList>
    </citation>
    <scope>NUCLEOTIDE SEQUENCE [LARGE SCALE GENOMIC DNA]</scope>
    <source>
        <strain evidence="11">KCTC 52127</strain>
    </source>
</reference>
<evidence type="ECO:0000256" key="1">
    <source>
        <dbReference type="ARBA" id="ARBA00004651"/>
    </source>
</evidence>
<evidence type="ECO:0000256" key="7">
    <source>
        <dbReference type="ARBA" id="ARBA00022989"/>
    </source>
</evidence>
<keyword evidence="7 9" id="KW-1133">Transmembrane helix</keyword>
<dbReference type="Pfam" id="PF05525">
    <property type="entry name" value="Branch_AA_trans"/>
    <property type="match status" value="1"/>
</dbReference>
<feature type="transmembrane region" description="Helical" evidence="9">
    <location>
        <begin position="73"/>
        <end position="93"/>
    </location>
</feature>
<dbReference type="PANTHER" id="PTHR30588">
    <property type="entry name" value="BRANCHED-CHAIN AMINO ACID TRANSPORT SYSTEM 2 CARRIER PROTEIN"/>
    <property type="match status" value="1"/>
</dbReference>
<protein>
    <submittedName>
        <fullName evidence="10">Branched-chain amino acid transport system II carrier protein</fullName>
    </submittedName>
</protein>
<dbReference type="EMBL" id="JBHULH010000003">
    <property type="protein sequence ID" value="MFD2567022.1"/>
    <property type="molecule type" value="Genomic_DNA"/>
</dbReference>
<keyword evidence="5 9" id="KW-0812">Transmembrane</keyword>
<proteinExistence type="inferred from homology"/>
<dbReference type="Proteomes" id="UP001597508">
    <property type="component" value="Unassembled WGS sequence"/>
</dbReference>
<feature type="transmembrane region" description="Helical" evidence="9">
    <location>
        <begin position="336"/>
        <end position="360"/>
    </location>
</feature>
<evidence type="ECO:0000256" key="4">
    <source>
        <dbReference type="ARBA" id="ARBA00022475"/>
    </source>
</evidence>
<dbReference type="RefSeq" id="WP_379665732.1">
    <property type="nucleotide sequence ID" value="NZ_JBHULH010000003.1"/>
</dbReference>
<feature type="transmembrane region" description="Helical" evidence="9">
    <location>
        <begin position="367"/>
        <end position="387"/>
    </location>
</feature>
<feature type="transmembrane region" description="Helical" evidence="9">
    <location>
        <begin position="113"/>
        <end position="131"/>
    </location>
</feature>
<comment type="subcellular location">
    <subcellularLocation>
        <location evidence="1">Cell membrane</location>
        <topology evidence="1">Multi-pass membrane protein</topology>
    </subcellularLocation>
</comment>
<keyword evidence="4" id="KW-1003">Cell membrane</keyword>
<dbReference type="NCBIfam" id="TIGR00796">
    <property type="entry name" value="livcs"/>
    <property type="match status" value="1"/>
</dbReference>
<feature type="transmembrane region" description="Helical" evidence="9">
    <location>
        <begin position="183"/>
        <end position="203"/>
    </location>
</feature>
<evidence type="ECO:0000256" key="2">
    <source>
        <dbReference type="ARBA" id="ARBA00008540"/>
    </source>
</evidence>
<feature type="transmembrane region" description="Helical" evidence="9">
    <location>
        <begin position="311"/>
        <end position="330"/>
    </location>
</feature>
<evidence type="ECO:0000256" key="9">
    <source>
        <dbReference type="SAM" id="Phobius"/>
    </source>
</evidence>
<name>A0ABW5LUJ5_9FLAO</name>
<evidence type="ECO:0000256" key="3">
    <source>
        <dbReference type="ARBA" id="ARBA00022448"/>
    </source>
</evidence>
<comment type="similarity">
    <text evidence="2">Belongs to the branched chain amino acid transporter family.</text>
</comment>
<accession>A0ABW5LUJ5</accession>
<organism evidence="10 11">
    <name type="scientific">Pseudotenacibaculum haliotis</name>
    <dbReference type="NCBI Taxonomy" id="1862138"/>
    <lineage>
        <taxon>Bacteria</taxon>
        <taxon>Pseudomonadati</taxon>
        <taxon>Bacteroidota</taxon>
        <taxon>Flavobacteriia</taxon>
        <taxon>Flavobacteriales</taxon>
        <taxon>Flavobacteriaceae</taxon>
        <taxon>Pseudotenacibaculum</taxon>
    </lineage>
</organism>
<keyword evidence="6" id="KW-0029">Amino-acid transport</keyword>